<keyword evidence="5" id="KW-1185">Reference proteome</keyword>
<dbReference type="EMBL" id="DS547156">
    <property type="protein sequence ID" value="EDQ99993.1"/>
    <property type="molecule type" value="Genomic_DNA"/>
</dbReference>
<dbReference type="KEGG" id="lbc:LACBIDRAFT_315022"/>
<feature type="coiled-coil region" evidence="1">
    <location>
        <begin position="864"/>
        <end position="966"/>
    </location>
</feature>
<feature type="region of interest" description="Disordered" evidence="2">
    <location>
        <begin position="1073"/>
        <end position="1165"/>
    </location>
</feature>
<dbReference type="RefSeq" id="XP_001889404.1">
    <property type="nucleotide sequence ID" value="XM_001889369.1"/>
</dbReference>
<feature type="compositionally biased region" description="Low complexity" evidence="2">
    <location>
        <begin position="153"/>
        <end position="170"/>
    </location>
</feature>
<evidence type="ECO:0000313" key="5">
    <source>
        <dbReference type="Proteomes" id="UP000001194"/>
    </source>
</evidence>
<evidence type="ECO:0000256" key="3">
    <source>
        <dbReference type="SAM" id="Phobius"/>
    </source>
</evidence>
<protein>
    <submittedName>
        <fullName evidence="4">Uncharacterized protein</fullName>
    </submittedName>
</protein>
<feature type="region of interest" description="Disordered" evidence="2">
    <location>
        <begin position="19"/>
        <end position="52"/>
    </location>
</feature>
<feature type="coiled-coil region" evidence="1">
    <location>
        <begin position="751"/>
        <end position="838"/>
    </location>
</feature>
<dbReference type="OrthoDB" id="3246510at2759"/>
<sequence length="1273" mass="140848">MDNNGFDYNALRGINPKFSMSQTSDASTTKVKPKTFSMTQGRPPIQKPKISSTHNASSFKFALFKRPEALAIPDASRRSVFSFQAQQRTQAEGSSQNRLSAPLFLSDVQEALEAPVNILQDRDVGQGEAQEGRRDASSPLPASPKYEGRAYIHPASHKSPPNPPSSTTSHRGTEFSPEYSREPDRTASLTSIPGESNHKPSRRQSPALSGAHTSSSPPPSRPSSRSQAVFPRSKNELGFNSIPDTSLKPQQTPPIAKRDVKRAFSDLLEHNHRYEAFFAESVALQTQNEYLSRMRSATTKDLKSVREELSATAAQLASARSELAGALPLLKSTENELSTAKSDLALTRSNLADAVAEISSLKTSLEQMAHSTEQEKLVKEVAEKRLFTAKQGLTTLRENYESLHSSFVALRKSHEASAASLSQAVAEATEIKRSAADALTSVKPLLEAGGGLSRASEMRDTIQELQGELGSSQRVTDLLRDKLHHLSSQLADAQARIKDFEDTERGTLSVLRDRLDDKRSLEVLCSVGTKVEDLTDRLAKHERESIDNLAEAAGVEAKLIAVTHELQNLKTSSSANLLELQELRVIKEEGLSKLLGSQEVINAKDKEIIGLKAEVKAFGESKAELRALVAEAKKAVAEKDRELRARDSNILFEQKVEDLNSQVVSAEASLKVTREWLALAQSEARERKEESDILKTKVESLEVARTEWEGLNSKLQAQIQELSTKEALAVRTTQLVQAEIKRVTAEAKKAGEEASKTIESLRQANRRLESRLDEQNTALVSANDMNNALQTRLDEQMAALTLAKDQITANEAGVQEIVHNLRTELAVAHEQKLALERETANLKVSFNHLTRESAASLAAAQVDFEKKMNKQEKANERLVSAQEKRAVAAEKAATMAENDAEEARTAREELAGRLALAEMSVIAIAEDGEAAATRESGQMKIMKARAEELEARMGEMTKNAETLLTRYHDANLTDPEKDLVNHVILQTQTSYEQDVVAKDNELRRREHLATGLHSRIHSLEAALAQMLKEKAKSAGPDAKTLVNFRMWLPSSPIDESLQTLADNAMEQTIEPVPDAAQRSSPDPAHLSLPAPSPKQQEEMIKPPSPISKPQPRATKQKKKSFKTLEDADSDYEYDNRDNDLSDLSDLEPLSPAGRCMRKRGRSVSPPATVTVEEPVRTKRRLVYTFLCSDIPPLFFTPCLKCRGPQEFRIRLSLRRLSCRSRRKKFRFRLPQLFRRRPPMGLSRLARRSASSWLVLVINALLVGLFAVLGTLFS</sequence>
<feature type="compositionally biased region" description="Polar residues" evidence="2">
    <location>
        <begin position="203"/>
        <end position="213"/>
    </location>
</feature>
<evidence type="ECO:0000256" key="2">
    <source>
        <dbReference type="SAM" id="MobiDB-lite"/>
    </source>
</evidence>
<feature type="transmembrane region" description="Helical" evidence="3">
    <location>
        <begin position="1252"/>
        <end position="1272"/>
    </location>
</feature>
<reference evidence="4 5" key="1">
    <citation type="journal article" date="2008" name="Nature">
        <title>The genome of Laccaria bicolor provides insights into mycorrhizal symbiosis.</title>
        <authorList>
            <person name="Martin F."/>
            <person name="Aerts A."/>
            <person name="Ahren D."/>
            <person name="Brun A."/>
            <person name="Danchin E.G.J."/>
            <person name="Duchaussoy F."/>
            <person name="Gibon J."/>
            <person name="Kohler A."/>
            <person name="Lindquist E."/>
            <person name="Pereda V."/>
            <person name="Salamov A."/>
            <person name="Shapiro H.J."/>
            <person name="Wuyts J."/>
            <person name="Blaudez D."/>
            <person name="Buee M."/>
            <person name="Brokstein P."/>
            <person name="Canbaeck B."/>
            <person name="Cohen D."/>
            <person name="Courty P.E."/>
            <person name="Coutinho P.M."/>
            <person name="Delaruelle C."/>
            <person name="Detter J.C."/>
            <person name="Deveau A."/>
            <person name="DiFazio S."/>
            <person name="Duplessis S."/>
            <person name="Fraissinet-Tachet L."/>
            <person name="Lucic E."/>
            <person name="Frey-Klett P."/>
            <person name="Fourrey C."/>
            <person name="Feussner I."/>
            <person name="Gay G."/>
            <person name="Grimwood J."/>
            <person name="Hoegger P.J."/>
            <person name="Jain P."/>
            <person name="Kilaru S."/>
            <person name="Labbe J."/>
            <person name="Lin Y.C."/>
            <person name="Legue V."/>
            <person name="Le Tacon F."/>
            <person name="Marmeisse R."/>
            <person name="Melayah D."/>
            <person name="Montanini B."/>
            <person name="Muratet M."/>
            <person name="Nehls U."/>
            <person name="Niculita-Hirzel H."/>
            <person name="Oudot-Le Secq M.P."/>
            <person name="Peter M."/>
            <person name="Quesneville H."/>
            <person name="Rajashekar B."/>
            <person name="Reich M."/>
            <person name="Rouhier N."/>
            <person name="Schmutz J."/>
            <person name="Yin T."/>
            <person name="Chalot M."/>
            <person name="Henrissat B."/>
            <person name="Kuees U."/>
            <person name="Lucas S."/>
            <person name="Van de Peer Y."/>
            <person name="Podila G.K."/>
            <person name="Polle A."/>
            <person name="Pukkila P.J."/>
            <person name="Richardson P.M."/>
            <person name="Rouze P."/>
            <person name="Sanders I.R."/>
            <person name="Stajich J.E."/>
            <person name="Tunlid A."/>
            <person name="Tuskan G."/>
            <person name="Grigoriev I.V."/>
        </authorList>
    </citation>
    <scope>NUCLEOTIDE SEQUENCE [LARGE SCALE GENOMIC DNA]</scope>
    <source>
        <strain evidence="5">S238N-H82 / ATCC MYA-4686</strain>
    </source>
</reference>
<organism evidence="5">
    <name type="scientific">Laccaria bicolor (strain S238N-H82 / ATCC MYA-4686)</name>
    <name type="common">Bicoloured deceiver</name>
    <name type="synonym">Laccaria laccata var. bicolor</name>
    <dbReference type="NCBI Taxonomy" id="486041"/>
    <lineage>
        <taxon>Eukaryota</taxon>
        <taxon>Fungi</taxon>
        <taxon>Dikarya</taxon>
        <taxon>Basidiomycota</taxon>
        <taxon>Agaricomycotina</taxon>
        <taxon>Agaricomycetes</taxon>
        <taxon>Agaricomycetidae</taxon>
        <taxon>Agaricales</taxon>
        <taxon>Agaricineae</taxon>
        <taxon>Hydnangiaceae</taxon>
        <taxon>Laccaria</taxon>
    </lineage>
</organism>
<keyword evidence="3" id="KW-0472">Membrane</keyword>
<accession>B0DZK7</accession>
<feature type="coiled-coil region" evidence="1">
    <location>
        <begin position="302"/>
        <end position="350"/>
    </location>
</feature>
<feature type="region of interest" description="Disordered" evidence="2">
    <location>
        <begin position="119"/>
        <end position="256"/>
    </location>
</feature>
<dbReference type="InParanoid" id="B0DZK7"/>
<dbReference type="HOGENOM" id="CLU_006697_0_0_1"/>
<proteinExistence type="predicted"/>
<keyword evidence="3" id="KW-0812">Transmembrane</keyword>
<dbReference type="GeneID" id="6085010"/>
<dbReference type="AlphaFoldDB" id="B0DZK7"/>
<gene>
    <name evidence="4" type="ORF">LACBIDRAFT_315022</name>
</gene>
<name>B0DZK7_LACBS</name>
<dbReference type="Proteomes" id="UP000001194">
    <property type="component" value="Unassembled WGS sequence"/>
</dbReference>
<keyword evidence="1" id="KW-0175">Coiled coil</keyword>
<evidence type="ECO:0000313" key="4">
    <source>
        <dbReference type="EMBL" id="EDQ99993.1"/>
    </source>
</evidence>
<feature type="compositionally biased region" description="Basic and acidic residues" evidence="2">
    <location>
        <begin position="120"/>
        <end position="136"/>
    </location>
</feature>
<evidence type="ECO:0000256" key="1">
    <source>
        <dbReference type="SAM" id="Coils"/>
    </source>
</evidence>
<keyword evidence="3" id="KW-1133">Transmembrane helix</keyword>
<feature type="compositionally biased region" description="Polar residues" evidence="2">
    <location>
        <begin position="19"/>
        <end position="40"/>
    </location>
</feature>